<keyword evidence="4 7" id="KW-0472">Membrane</keyword>
<feature type="domain" description="SUN" evidence="8">
    <location>
        <begin position="176"/>
        <end position="336"/>
    </location>
</feature>
<keyword evidence="5" id="KW-0175">Coiled coil</keyword>
<comment type="subcellular location">
    <subcellularLocation>
        <location evidence="1">Membrane</location>
    </subcellularLocation>
</comment>
<evidence type="ECO:0000313" key="10">
    <source>
        <dbReference type="Proteomes" id="UP000326396"/>
    </source>
</evidence>
<protein>
    <recommendedName>
        <fullName evidence="8">SUN domain-containing protein</fullName>
    </recommendedName>
</protein>
<dbReference type="InterPro" id="IPR045120">
    <property type="entry name" value="Suco/Slp1-like"/>
</dbReference>
<dbReference type="PANTHER" id="PTHR12953">
    <property type="entry name" value="MEMBRANE PROTEIN CH1 RELATED"/>
    <property type="match status" value="1"/>
</dbReference>
<dbReference type="PANTHER" id="PTHR12953:SF3">
    <property type="entry name" value="SUN DOMAIN-CONTAINING PROTEIN 5"/>
    <property type="match status" value="1"/>
</dbReference>
<keyword evidence="3 7" id="KW-1133">Transmembrane helix</keyword>
<keyword evidence="2 7" id="KW-0812">Transmembrane</keyword>
<dbReference type="GO" id="GO:0005737">
    <property type="term" value="C:cytoplasm"/>
    <property type="evidence" value="ECO:0007669"/>
    <property type="project" value="TreeGrafter"/>
</dbReference>
<dbReference type="EMBL" id="SZYD01000015">
    <property type="protein sequence ID" value="KAD3641445.1"/>
    <property type="molecule type" value="Genomic_DNA"/>
</dbReference>
<evidence type="ECO:0000256" key="5">
    <source>
        <dbReference type="SAM" id="Coils"/>
    </source>
</evidence>
<proteinExistence type="predicted"/>
<evidence type="ECO:0000256" key="3">
    <source>
        <dbReference type="ARBA" id="ARBA00022989"/>
    </source>
</evidence>
<evidence type="ECO:0000256" key="4">
    <source>
        <dbReference type="ARBA" id="ARBA00023136"/>
    </source>
</evidence>
<evidence type="ECO:0000313" key="9">
    <source>
        <dbReference type="EMBL" id="KAD3641445.1"/>
    </source>
</evidence>
<evidence type="ECO:0000256" key="1">
    <source>
        <dbReference type="ARBA" id="ARBA00004370"/>
    </source>
</evidence>
<keyword evidence="10" id="KW-1185">Reference proteome</keyword>
<dbReference type="AlphaFoldDB" id="A0A5N6MMB1"/>
<dbReference type="GO" id="GO:0034975">
    <property type="term" value="P:protein folding in endoplasmic reticulum"/>
    <property type="evidence" value="ECO:0007669"/>
    <property type="project" value="TreeGrafter"/>
</dbReference>
<organism evidence="9 10">
    <name type="scientific">Mikania micrantha</name>
    <name type="common">bitter vine</name>
    <dbReference type="NCBI Taxonomy" id="192012"/>
    <lineage>
        <taxon>Eukaryota</taxon>
        <taxon>Viridiplantae</taxon>
        <taxon>Streptophyta</taxon>
        <taxon>Embryophyta</taxon>
        <taxon>Tracheophyta</taxon>
        <taxon>Spermatophyta</taxon>
        <taxon>Magnoliopsida</taxon>
        <taxon>eudicotyledons</taxon>
        <taxon>Gunneridae</taxon>
        <taxon>Pentapetalae</taxon>
        <taxon>asterids</taxon>
        <taxon>campanulids</taxon>
        <taxon>Asterales</taxon>
        <taxon>Asteraceae</taxon>
        <taxon>Asteroideae</taxon>
        <taxon>Heliantheae alliance</taxon>
        <taxon>Eupatorieae</taxon>
        <taxon>Mikania</taxon>
    </lineage>
</organism>
<evidence type="ECO:0000259" key="8">
    <source>
        <dbReference type="PROSITE" id="PS51469"/>
    </source>
</evidence>
<reference evidence="9 10" key="1">
    <citation type="submission" date="2019-05" db="EMBL/GenBank/DDBJ databases">
        <title>Mikania micrantha, genome provides insights into the molecular mechanism of rapid growth.</title>
        <authorList>
            <person name="Liu B."/>
        </authorList>
    </citation>
    <scope>NUCLEOTIDE SEQUENCE [LARGE SCALE GENOMIC DNA]</scope>
    <source>
        <strain evidence="9">NLD-2019</strain>
        <tissue evidence="9">Leaf</tissue>
    </source>
</reference>
<evidence type="ECO:0000256" key="7">
    <source>
        <dbReference type="SAM" id="Phobius"/>
    </source>
</evidence>
<feature type="region of interest" description="Disordered" evidence="6">
    <location>
        <begin position="352"/>
        <end position="379"/>
    </location>
</feature>
<dbReference type="InterPro" id="IPR012919">
    <property type="entry name" value="SUN_dom"/>
</dbReference>
<dbReference type="Pfam" id="PF07738">
    <property type="entry name" value="Sad1_UNC"/>
    <property type="match status" value="1"/>
</dbReference>
<dbReference type="InterPro" id="IPR008979">
    <property type="entry name" value="Galactose-bd-like_sf"/>
</dbReference>
<dbReference type="OrthoDB" id="266334at2759"/>
<dbReference type="SUPFAM" id="SSF49785">
    <property type="entry name" value="Galactose-binding domain-like"/>
    <property type="match status" value="1"/>
</dbReference>
<comment type="caution">
    <text evidence="9">The sequence shown here is derived from an EMBL/GenBank/DDBJ whole genome shotgun (WGS) entry which is preliminary data.</text>
</comment>
<dbReference type="PROSITE" id="PS51469">
    <property type="entry name" value="SUN"/>
    <property type="match status" value="1"/>
</dbReference>
<feature type="coiled-coil region" evidence="5">
    <location>
        <begin position="428"/>
        <end position="455"/>
    </location>
</feature>
<accession>A0A5N6MMB1</accession>
<feature type="transmembrane region" description="Helical" evidence="7">
    <location>
        <begin position="38"/>
        <end position="59"/>
    </location>
</feature>
<evidence type="ECO:0000256" key="2">
    <source>
        <dbReference type="ARBA" id="ARBA00022692"/>
    </source>
</evidence>
<gene>
    <name evidence="9" type="ORF">E3N88_30669</name>
</gene>
<dbReference type="Gene3D" id="2.60.120.260">
    <property type="entry name" value="Galactose-binding domain-like"/>
    <property type="match status" value="1"/>
</dbReference>
<dbReference type="GO" id="GO:0016020">
    <property type="term" value="C:membrane"/>
    <property type="evidence" value="ECO:0007669"/>
    <property type="project" value="UniProtKB-SubCell"/>
</dbReference>
<name>A0A5N6MMB1_9ASTR</name>
<sequence length="602" mass="67325">MKKLIIGGATAPSPTDKLHTNDHNLFHHKRGNKNFIKLSLPLMISFWFPFLLFISTFGFNHGNVDTRNRSSTNVTVYPPNKEQSQDHTDNVLLGFNVSGKSNDAVSNNHSSVDTEKNQFQGTSPVESVVSKVLGYSELVCEKEFQDSYMEKEQGGANLMHPNLDELTNNTKQEHLSSGAPSGLLNITHRLEPDGTYYNYASASKGAKVVAHNKEANGASNILGSDHDKYLRNPCSVMDKYVIIELAEETLVDAVNIANFEHHSSNFKQFLLSGSLVFPTGSWYPLGQFVAENVKHRQYFKLPEPKWARYLKLTLVSHYGSEFYCTLNVIEVYGIDAIERMLEDLIVTSEESTNVNSTASPSSTKTTSSKNLKPDGEITNVGEAASRKMEGVDDGKRVDDDVAKKPVDVTKIPELVSKGNGRIHGDAVLKILMQKVRLLEKNLSLLENYIKELNNKQGDVFPQLEFEVGKYSELVKNTQLQIKDLLLWKATLEKEIADLESWKAFVSSHLELVIKENARLRLAIEKITSDQESLDKAELTVLTVSVSFAIAVILKIVSDRIFISPYSKPHRNETSWKLLLVTCVVTLFIVALRFDVKPESSSL</sequence>
<evidence type="ECO:0000256" key="6">
    <source>
        <dbReference type="SAM" id="MobiDB-lite"/>
    </source>
</evidence>
<dbReference type="Proteomes" id="UP000326396">
    <property type="component" value="Linkage Group LG5"/>
</dbReference>
<feature type="compositionally biased region" description="Low complexity" evidence="6">
    <location>
        <begin position="356"/>
        <end position="368"/>
    </location>
</feature>